<dbReference type="Proteomes" id="UP000887565">
    <property type="component" value="Unplaced"/>
</dbReference>
<protein>
    <submittedName>
        <fullName evidence="2">Uncharacterized protein</fullName>
    </submittedName>
</protein>
<keyword evidence="1" id="KW-1185">Reference proteome</keyword>
<evidence type="ECO:0000313" key="1">
    <source>
        <dbReference type="Proteomes" id="UP000887565"/>
    </source>
</evidence>
<organism evidence="1 2">
    <name type="scientific">Romanomermis culicivorax</name>
    <name type="common">Nematode worm</name>
    <dbReference type="NCBI Taxonomy" id="13658"/>
    <lineage>
        <taxon>Eukaryota</taxon>
        <taxon>Metazoa</taxon>
        <taxon>Ecdysozoa</taxon>
        <taxon>Nematoda</taxon>
        <taxon>Enoplea</taxon>
        <taxon>Dorylaimia</taxon>
        <taxon>Mermithida</taxon>
        <taxon>Mermithoidea</taxon>
        <taxon>Mermithidae</taxon>
        <taxon>Romanomermis</taxon>
    </lineage>
</organism>
<evidence type="ECO:0000313" key="2">
    <source>
        <dbReference type="WBParaSite" id="nRc.2.0.1.t42038-RA"/>
    </source>
</evidence>
<dbReference type="WBParaSite" id="nRc.2.0.1.t42038-RA">
    <property type="protein sequence ID" value="nRc.2.0.1.t42038-RA"/>
    <property type="gene ID" value="nRc.2.0.1.g42038"/>
</dbReference>
<sequence>MQFRYFLVIGANPDPEENCTRPTTTANLRILEPIETHLGPNEKPLRIKGILFKLSESLYLK</sequence>
<reference evidence="2" key="1">
    <citation type="submission" date="2022-11" db="UniProtKB">
        <authorList>
            <consortium name="WormBaseParasite"/>
        </authorList>
    </citation>
    <scope>IDENTIFICATION</scope>
</reference>
<accession>A0A915KTE4</accession>
<name>A0A915KTE4_ROMCU</name>
<proteinExistence type="predicted"/>
<dbReference type="AlphaFoldDB" id="A0A915KTE4"/>